<comment type="pathway">
    <text evidence="2">Protein modification; protein glycosylation.</text>
</comment>
<dbReference type="RefSeq" id="XP_035674855.1">
    <property type="nucleotide sequence ID" value="XM_035818962.1"/>
</dbReference>
<keyword evidence="7" id="KW-0735">Signal-anchor</keyword>
<dbReference type="Proteomes" id="UP000001554">
    <property type="component" value="Chromosome 4"/>
</dbReference>
<dbReference type="GeneID" id="118414746"/>
<keyword evidence="12" id="KW-0325">Glycoprotein</keyword>
<dbReference type="PANTHER" id="PTHR45941:SF8">
    <property type="entry name" value="ALPHA-N-ACETYLGALACTOSAMINIDE ALPHA-2,6-SIALYLTRANSFERASE 1-LIKE"/>
    <property type="match status" value="1"/>
</dbReference>
<dbReference type="FunFam" id="3.90.1480.20:FF:000015">
    <property type="entry name" value="Lactosylceramide alpha-2,3-sialyltransferase"/>
    <property type="match status" value="1"/>
</dbReference>
<keyword evidence="17" id="KW-1185">Reference proteome</keyword>
<comment type="catalytic activity">
    <reaction evidence="15">
        <text>a 3-O-[N-acetyl-alpha-neuraminyl-(2-&gt;3)-beta-D-galactosyl-(1-&gt;3)-N-acetyl-alpha-D-galactosaminyl]-L-threonyl-[protein] + CMP-N-acetyl-beta-neuraminate = a 3-O-{alpha-Neu5Ac-(2-&gt;3)-beta-D-Gal-(1-&gt;3)-[alpha-Neu5Ac-(2-&gt;6)]-alpha-D-GalNAc}-L-threonyl-[protein] + CMP + H(+)</text>
        <dbReference type="Rhea" id="RHEA:81659"/>
        <dbReference type="Rhea" id="RHEA-COMP:14417"/>
        <dbReference type="Rhea" id="RHEA-COMP:16763"/>
        <dbReference type="ChEBI" id="CHEBI:15378"/>
        <dbReference type="ChEBI" id="CHEBI:57812"/>
        <dbReference type="ChEBI" id="CHEBI:60377"/>
        <dbReference type="ChEBI" id="CHEBI:139598"/>
        <dbReference type="ChEBI" id="CHEBI:156398"/>
    </reaction>
    <physiologicalReaction direction="left-to-right" evidence="15">
        <dbReference type="Rhea" id="RHEA:81660"/>
    </physiologicalReaction>
</comment>
<evidence type="ECO:0000256" key="7">
    <source>
        <dbReference type="ARBA" id="ARBA00022968"/>
    </source>
</evidence>
<dbReference type="Pfam" id="PF00777">
    <property type="entry name" value="Glyco_transf_29"/>
    <property type="match status" value="1"/>
</dbReference>
<dbReference type="AlphaFoldDB" id="A0A9J7MPP1"/>
<accession>A0A9J7MPP1</accession>
<sequence>MSRKKLPCCTLQALFLQILGLACFMFFSQLSGDWFRAALIKATDLGRETSGLLLYARHRSKKLADFSTNHNATAEPVLNYPDNPSREKQFLDRISETEEDRYGNISLKLPGNILTNLIPPRLERPRFQLEDIPYTRDQHHLKSVCPGSLRGKVQSSVWFKNRFVEDVKLFMDREDLEDTYWETHLSAYFALPFGYKAREHSNRKATERLIGMLDNPDVFGFHGDQQRKPCVRCAVVGTGGVLKGSGKGQEIDGHDYVFRLNHALMQEPYTIDVGKKLSFYIFFPESHRTNQMISSAHALQIYIPFKTSDLDFITRWLHNRTLPNCGPLCRRSLNSNLNRTTMKVIHPDFIRYVFANYMNTSLSWRPTTGAMTAFLAIQLCDVVNIYGFGYDPRFPMHYYDNRAIPKQRADGEVKEGAHDYSEERRLWERLHEEKIIYWYTRQNQTST</sequence>
<dbReference type="PROSITE" id="PS51257">
    <property type="entry name" value="PROKAR_LIPOPROTEIN"/>
    <property type="match status" value="1"/>
</dbReference>
<evidence type="ECO:0000313" key="17">
    <source>
        <dbReference type="Proteomes" id="UP000001554"/>
    </source>
</evidence>
<evidence type="ECO:0000256" key="12">
    <source>
        <dbReference type="ARBA" id="ARBA00023180"/>
    </source>
</evidence>
<gene>
    <name evidence="18" type="primary">LOC118414746</name>
</gene>
<evidence type="ECO:0000256" key="11">
    <source>
        <dbReference type="ARBA" id="ARBA00023157"/>
    </source>
</evidence>
<proteinExistence type="inferred from homology"/>
<dbReference type="OMA" id="HALMQEP"/>
<reference evidence="17" key="1">
    <citation type="journal article" date="2020" name="Nat. Ecol. Evol.">
        <title>Deeply conserved synteny resolves early events in vertebrate evolution.</title>
        <authorList>
            <person name="Simakov O."/>
            <person name="Marletaz F."/>
            <person name="Yue J.X."/>
            <person name="O'Connell B."/>
            <person name="Jenkins J."/>
            <person name="Brandt A."/>
            <person name="Calef R."/>
            <person name="Tung C.H."/>
            <person name="Huang T.K."/>
            <person name="Schmutz J."/>
            <person name="Satoh N."/>
            <person name="Yu J.K."/>
            <person name="Putnam N.H."/>
            <person name="Green R.E."/>
            <person name="Rokhsar D.S."/>
        </authorList>
    </citation>
    <scope>NUCLEOTIDE SEQUENCE [LARGE SCALE GENOMIC DNA]</scope>
    <source>
        <strain evidence="17">S238N-H82</strain>
    </source>
</reference>
<comment type="catalytic activity">
    <reaction evidence="13">
        <text>a beta-D-galactosyl-(1-&gt;3)-N-acetyl-alpha-D-galactosaminyl derivative + CMP-N-acetyl-beta-neuraminate = a beta-D-galactosyl-(1-&gt;3)-[N-acetyl-alpha-neuraminyl-(2-&gt;6)]-N-acetyl-alpha-D-galactosaminyl derivative + CMP + H(+)</text>
        <dbReference type="Rhea" id="RHEA:11136"/>
        <dbReference type="ChEBI" id="CHEBI:15378"/>
        <dbReference type="ChEBI" id="CHEBI:57812"/>
        <dbReference type="ChEBI" id="CHEBI:60377"/>
        <dbReference type="ChEBI" id="CHEBI:133470"/>
        <dbReference type="ChEBI" id="CHEBI:140764"/>
        <dbReference type="EC" id="2.4.3.3"/>
    </reaction>
    <physiologicalReaction direction="left-to-right" evidence="13">
        <dbReference type="Rhea" id="RHEA:11137"/>
    </physiologicalReaction>
</comment>
<evidence type="ECO:0000256" key="16">
    <source>
        <dbReference type="ARBA" id="ARBA00052285"/>
    </source>
</evidence>
<evidence type="ECO:0000256" key="5">
    <source>
        <dbReference type="ARBA" id="ARBA00022679"/>
    </source>
</evidence>
<keyword evidence="10" id="KW-0472">Membrane</keyword>
<dbReference type="PANTHER" id="PTHR45941">
    <property type="entry name" value="ALPHA-N-ACETYLGALACTOSAMINIDE ALPHA-2,6-SIALYLTRANSFERASE 2-LIKE-RELATED"/>
    <property type="match status" value="1"/>
</dbReference>
<evidence type="ECO:0000256" key="4">
    <source>
        <dbReference type="ARBA" id="ARBA00022676"/>
    </source>
</evidence>
<keyword evidence="8" id="KW-1133">Transmembrane helix</keyword>
<dbReference type="InterPro" id="IPR038578">
    <property type="entry name" value="GT29-like_sf"/>
</dbReference>
<dbReference type="CDD" id="cd23964">
    <property type="entry name" value="GT29_ST6GALNAC1_2"/>
    <property type="match status" value="1"/>
</dbReference>
<keyword evidence="5" id="KW-0808">Transferase</keyword>
<keyword evidence="6" id="KW-0812">Transmembrane</keyword>
<evidence type="ECO:0000256" key="8">
    <source>
        <dbReference type="ARBA" id="ARBA00022989"/>
    </source>
</evidence>
<dbReference type="GO" id="GO:0001665">
    <property type="term" value="F:alpha-N-acetylgalactosaminide alpha-2,6-sialyltransferase activity"/>
    <property type="evidence" value="ECO:0007669"/>
    <property type="project" value="UniProtKB-EC"/>
</dbReference>
<dbReference type="OrthoDB" id="10029905at2759"/>
<dbReference type="Gene3D" id="3.90.1480.20">
    <property type="entry name" value="Glycosyl transferase family 29"/>
    <property type="match status" value="1"/>
</dbReference>
<dbReference type="KEGG" id="bfo:118414746"/>
<protein>
    <recommendedName>
        <fullName evidence="14">alpha-N-acetylgalactosaminide alpha-2,6-sialyltransferase</fullName>
        <ecNumber evidence="14">2.4.3.3</ecNumber>
    </recommendedName>
</protein>
<evidence type="ECO:0000256" key="13">
    <source>
        <dbReference type="ARBA" id="ARBA00036348"/>
    </source>
</evidence>
<name>A0A9J7MPP1_BRAFL</name>
<comment type="subcellular location">
    <subcellularLocation>
        <location evidence="1">Golgi apparatus membrane</location>
        <topology evidence="1">Single-pass type II membrane protein</topology>
    </subcellularLocation>
</comment>
<evidence type="ECO:0000313" key="18">
    <source>
        <dbReference type="RefSeq" id="XP_035674855.1"/>
    </source>
</evidence>
<dbReference type="EC" id="2.4.3.3" evidence="14"/>
<evidence type="ECO:0000256" key="14">
    <source>
        <dbReference type="ARBA" id="ARBA00039109"/>
    </source>
</evidence>
<evidence type="ECO:0000256" key="6">
    <source>
        <dbReference type="ARBA" id="ARBA00022692"/>
    </source>
</evidence>
<evidence type="ECO:0000256" key="9">
    <source>
        <dbReference type="ARBA" id="ARBA00023034"/>
    </source>
</evidence>
<comment type="catalytic activity">
    <reaction evidence="16">
        <text>a 3-O-[N-acetyl-alpha-D-galactosaminyl]-L-threonyl-[protein] + CMP-N-acetyl-beta-neuraminate = a 3-O-[N-acetyl-alpha-neuraminosyl-(2-&gt;6)-N-acetyl-alpha-D-galactosaminyl]-L-threonyl-[protein] + CMP + H(+)</text>
        <dbReference type="Rhea" id="RHEA:81643"/>
        <dbReference type="Rhea" id="RHEA-COMP:11689"/>
        <dbReference type="Rhea" id="RHEA-COMP:19720"/>
        <dbReference type="ChEBI" id="CHEBI:15378"/>
        <dbReference type="ChEBI" id="CHEBI:57812"/>
        <dbReference type="ChEBI" id="CHEBI:60377"/>
        <dbReference type="ChEBI" id="CHEBI:87075"/>
        <dbReference type="ChEBI" id="CHEBI:231970"/>
    </reaction>
    <physiologicalReaction direction="left-to-right" evidence="16">
        <dbReference type="Rhea" id="RHEA:81644"/>
    </physiologicalReaction>
</comment>
<keyword evidence="4" id="KW-0328">Glycosyltransferase</keyword>
<evidence type="ECO:0000256" key="15">
    <source>
        <dbReference type="ARBA" id="ARBA00050664"/>
    </source>
</evidence>
<dbReference type="GO" id="GO:0000139">
    <property type="term" value="C:Golgi membrane"/>
    <property type="evidence" value="ECO:0007669"/>
    <property type="project" value="UniProtKB-SubCell"/>
</dbReference>
<keyword evidence="9" id="KW-0333">Golgi apparatus</keyword>
<dbReference type="InterPro" id="IPR001675">
    <property type="entry name" value="Glyco_trans_29"/>
</dbReference>
<keyword evidence="11" id="KW-1015">Disulfide bond</keyword>
<evidence type="ECO:0000256" key="2">
    <source>
        <dbReference type="ARBA" id="ARBA00004922"/>
    </source>
</evidence>
<evidence type="ECO:0000256" key="3">
    <source>
        <dbReference type="ARBA" id="ARBA00006003"/>
    </source>
</evidence>
<organism evidence="17 18">
    <name type="scientific">Branchiostoma floridae</name>
    <name type="common">Florida lancelet</name>
    <name type="synonym">Amphioxus</name>
    <dbReference type="NCBI Taxonomy" id="7739"/>
    <lineage>
        <taxon>Eukaryota</taxon>
        <taxon>Metazoa</taxon>
        <taxon>Chordata</taxon>
        <taxon>Cephalochordata</taxon>
        <taxon>Leptocardii</taxon>
        <taxon>Amphioxiformes</taxon>
        <taxon>Branchiostomatidae</taxon>
        <taxon>Branchiostoma</taxon>
    </lineage>
</organism>
<evidence type="ECO:0000256" key="10">
    <source>
        <dbReference type="ARBA" id="ARBA00023136"/>
    </source>
</evidence>
<reference evidence="18" key="2">
    <citation type="submission" date="2025-08" db="UniProtKB">
        <authorList>
            <consortium name="RefSeq"/>
        </authorList>
    </citation>
    <scope>IDENTIFICATION</scope>
    <source>
        <strain evidence="18">S238N-H82</strain>
        <tissue evidence="18">Testes</tissue>
    </source>
</reference>
<evidence type="ECO:0000256" key="1">
    <source>
        <dbReference type="ARBA" id="ARBA00004323"/>
    </source>
</evidence>
<comment type="similarity">
    <text evidence="3">Belongs to the glycosyltransferase 29 family.</text>
</comment>